<dbReference type="PIRSF" id="PIRSF037495">
    <property type="entry name" value="Opine_OX_OoxA/HcnB"/>
    <property type="match status" value="1"/>
</dbReference>
<dbReference type="EMBL" id="FNAV01000008">
    <property type="protein sequence ID" value="SDE82516.1"/>
    <property type="molecule type" value="Genomic_DNA"/>
</dbReference>
<dbReference type="PRINTS" id="PR00469">
    <property type="entry name" value="PNDRDTASEII"/>
</dbReference>
<dbReference type="InterPro" id="IPR041117">
    <property type="entry name" value="SoxA_A3"/>
</dbReference>
<keyword evidence="1" id="KW-0560">Oxidoreductase</keyword>
<dbReference type="Pfam" id="PF07992">
    <property type="entry name" value="Pyr_redox_2"/>
    <property type="match status" value="1"/>
</dbReference>
<dbReference type="InterPro" id="IPR051691">
    <property type="entry name" value="Metab_Enz_Cyan_OpOx_G3PDH"/>
</dbReference>
<dbReference type="PANTHER" id="PTHR42949:SF3">
    <property type="entry name" value="ANAEROBIC GLYCEROL-3-PHOSPHATE DEHYDROGENASE SUBUNIT B"/>
    <property type="match status" value="1"/>
</dbReference>
<proteinExistence type="predicted"/>
<dbReference type="OrthoDB" id="9801699at2"/>
<evidence type="ECO:0000256" key="1">
    <source>
        <dbReference type="ARBA" id="ARBA00023002"/>
    </source>
</evidence>
<organism evidence="4 5">
    <name type="scientific">Salipiger thiooxidans</name>
    <dbReference type="NCBI Taxonomy" id="282683"/>
    <lineage>
        <taxon>Bacteria</taxon>
        <taxon>Pseudomonadati</taxon>
        <taxon>Pseudomonadota</taxon>
        <taxon>Alphaproteobacteria</taxon>
        <taxon>Rhodobacterales</taxon>
        <taxon>Roseobacteraceae</taxon>
        <taxon>Salipiger</taxon>
    </lineage>
</organism>
<evidence type="ECO:0000313" key="4">
    <source>
        <dbReference type="EMBL" id="SDE82516.1"/>
    </source>
</evidence>
<dbReference type="AlphaFoldDB" id="A0A1G7G2X6"/>
<dbReference type="STRING" id="282683.SAMN04488105_10885"/>
<dbReference type="InterPro" id="IPR023753">
    <property type="entry name" value="FAD/NAD-binding_dom"/>
</dbReference>
<dbReference type="GO" id="GO:0016491">
    <property type="term" value="F:oxidoreductase activity"/>
    <property type="evidence" value="ECO:0007669"/>
    <property type="project" value="UniProtKB-KW"/>
</dbReference>
<dbReference type="RefSeq" id="WP_089959898.1">
    <property type="nucleotide sequence ID" value="NZ_FNAV01000008.1"/>
</dbReference>
<dbReference type="Pfam" id="PF17806">
    <property type="entry name" value="SO_alpha_A3"/>
    <property type="match status" value="1"/>
</dbReference>
<evidence type="ECO:0000313" key="5">
    <source>
        <dbReference type="Proteomes" id="UP000198994"/>
    </source>
</evidence>
<protein>
    <submittedName>
        <fullName evidence="4">NADPH-dependent 2,4-dienoyl-CoA reductase, sulfur reductase</fullName>
    </submittedName>
</protein>
<dbReference type="CDD" id="cd19946">
    <property type="entry name" value="GlpA-like_Fer2_BFD-like"/>
    <property type="match status" value="1"/>
</dbReference>
<gene>
    <name evidence="4" type="ORF">SAMN04488105_10885</name>
</gene>
<name>A0A1G7G2X6_9RHOB</name>
<dbReference type="Gene3D" id="3.50.50.60">
    <property type="entry name" value="FAD/NAD(P)-binding domain"/>
    <property type="match status" value="2"/>
</dbReference>
<evidence type="ECO:0000259" key="2">
    <source>
        <dbReference type="Pfam" id="PF07992"/>
    </source>
</evidence>
<feature type="domain" description="FAD/NAD(P)-binding" evidence="2">
    <location>
        <begin position="5"/>
        <end position="315"/>
    </location>
</feature>
<sequence length="452" mass="46737">MSRRDLCIIGAGPAGMAAAVEARAAGLSVTVLDEALRPGGQIYRDVTRASEARLAILGPDYAAGQALAARFAASGAEHLCGASVWHIEQEDGGFLLSYSQNGASSQVEAAKLIVATGALEHPMPLPGWTLPGVTTTGALQILLKTSGVVPEDVVLVGCGPLQLLLAAQLVAAGRPPRAIVETVPTANYLAAGKHLPRALRGFGYLAKGAGLLLKLRRAGVPIYRDAQAIALEGDATLEAVRFTSGGRGHRIETTTAGLHHGVVPNQQVTRLMRCEHRWNADQHAFAPVCDTYGESSVPGLFVAGDGAGIRGAVSAALAGRLAAARIAGRPDSVTAPLVQALARDAAVRPLLEALYRPCAQALSPSDDTLVCRCEEITAGQIRAAATAGAPGPNQVKAFLRTGMGPCQGRTCGLAVTGLIAQSSGRSPDDTGYFRIRPPLKPLTLSEMAARDD</sequence>
<dbReference type="InterPro" id="IPR041854">
    <property type="entry name" value="BFD-like_2Fe2S-bd_dom_sf"/>
</dbReference>
<dbReference type="InterPro" id="IPR017224">
    <property type="entry name" value="Opine_Oxase_asu/HCN_bsu"/>
</dbReference>
<accession>A0A1G7G2X6</accession>
<keyword evidence="5" id="KW-1185">Reference proteome</keyword>
<dbReference type="Proteomes" id="UP000198994">
    <property type="component" value="Unassembled WGS sequence"/>
</dbReference>
<dbReference type="Gene3D" id="1.10.10.1100">
    <property type="entry name" value="BFD-like [2Fe-2S]-binding domain"/>
    <property type="match status" value="1"/>
</dbReference>
<dbReference type="SUPFAM" id="SSF51905">
    <property type="entry name" value="FAD/NAD(P)-binding domain"/>
    <property type="match status" value="1"/>
</dbReference>
<evidence type="ECO:0000259" key="3">
    <source>
        <dbReference type="Pfam" id="PF17806"/>
    </source>
</evidence>
<dbReference type="PANTHER" id="PTHR42949">
    <property type="entry name" value="ANAEROBIC GLYCEROL-3-PHOSPHATE DEHYDROGENASE SUBUNIT B"/>
    <property type="match status" value="1"/>
</dbReference>
<dbReference type="InterPro" id="IPR036188">
    <property type="entry name" value="FAD/NAD-bd_sf"/>
</dbReference>
<feature type="domain" description="SoxA A3" evidence="3">
    <location>
        <begin position="370"/>
        <end position="449"/>
    </location>
</feature>
<dbReference type="PRINTS" id="PR00368">
    <property type="entry name" value="FADPNR"/>
</dbReference>
<reference evidence="5" key="1">
    <citation type="submission" date="2016-10" db="EMBL/GenBank/DDBJ databases">
        <authorList>
            <person name="Varghese N."/>
            <person name="Submissions S."/>
        </authorList>
    </citation>
    <scope>NUCLEOTIDE SEQUENCE [LARGE SCALE GENOMIC DNA]</scope>
    <source>
        <strain evidence="5">DSM 10146</strain>
    </source>
</reference>